<comment type="catalytic activity">
    <reaction evidence="7">
        <text>L-cysteinyl-[prolipoprotein] + a 1,2-diacyl-sn-glycero-3-phospho-(1'-sn-glycerol) = an S-1,2-diacyl-sn-glyceryl-L-cysteinyl-[prolipoprotein] + sn-glycerol 1-phosphate + H(+)</text>
        <dbReference type="Rhea" id="RHEA:56712"/>
        <dbReference type="Rhea" id="RHEA-COMP:14679"/>
        <dbReference type="Rhea" id="RHEA-COMP:14680"/>
        <dbReference type="ChEBI" id="CHEBI:15378"/>
        <dbReference type="ChEBI" id="CHEBI:29950"/>
        <dbReference type="ChEBI" id="CHEBI:57685"/>
        <dbReference type="ChEBI" id="CHEBI:64716"/>
        <dbReference type="ChEBI" id="CHEBI:140658"/>
        <dbReference type="EC" id="2.5.1.145"/>
    </reaction>
</comment>
<feature type="transmembrane region" description="Helical" evidence="7">
    <location>
        <begin position="57"/>
        <end position="77"/>
    </location>
</feature>
<proteinExistence type="inferred from homology"/>
<dbReference type="OrthoDB" id="871140at2"/>
<dbReference type="NCBIfam" id="TIGR00544">
    <property type="entry name" value="lgt"/>
    <property type="match status" value="1"/>
</dbReference>
<organism evidence="8 9">
    <name type="scientific">Nitrosomonas marina</name>
    <dbReference type="NCBI Taxonomy" id="917"/>
    <lineage>
        <taxon>Bacteria</taxon>
        <taxon>Pseudomonadati</taxon>
        <taxon>Pseudomonadota</taxon>
        <taxon>Betaproteobacteria</taxon>
        <taxon>Nitrosomonadales</taxon>
        <taxon>Nitrosomonadaceae</taxon>
        <taxon>Nitrosomonas</taxon>
    </lineage>
</organism>
<comment type="similarity">
    <text evidence="1 7">Belongs to the Lgt family.</text>
</comment>
<evidence type="ECO:0000313" key="8">
    <source>
        <dbReference type="EMBL" id="SEM70600.1"/>
    </source>
</evidence>
<evidence type="ECO:0000256" key="7">
    <source>
        <dbReference type="HAMAP-Rule" id="MF_01147"/>
    </source>
</evidence>
<evidence type="ECO:0000313" key="9">
    <source>
        <dbReference type="Proteomes" id="UP000199459"/>
    </source>
</evidence>
<feature type="transmembrane region" description="Helical" evidence="7">
    <location>
        <begin position="175"/>
        <end position="192"/>
    </location>
</feature>
<dbReference type="STRING" id="917.SAMN05216326_12331"/>
<dbReference type="GO" id="GO:0008961">
    <property type="term" value="F:phosphatidylglycerol-prolipoprotein diacylglyceryl transferase activity"/>
    <property type="evidence" value="ECO:0007669"/>
    <property type="project" value="UniProtKB-UniRule"/>
</dbReference>
<dbReference type="Proteomes" id="UP000199459">
    <property type="component" value="Unassembled WGS sequence"/>
</dbReference>
<dbReference type="PANTHER" id="PTHR30589">
    <property type="entry name" value="PROLIPOPROTEIN DIACYLGLYCERYL TRANSFERASE"/>
    <property type="match status" value="1"/>
</dbReference>
<dbReference type="EMBL" id="FOCP01000001">
    <property type="protein sequence ID" value="SEM70600.1"/>
    <property type="molecule type" value="Genomic_DNA"/>
</dbReference>
<dbReference type="EC" id="2.5.1.145" evidence="7"/>
<dbReference type="GO" id="GO:0005886">
    <property type="term" value="C:plasma membrane"/>
    <property type="evidence" value="ECO:0007669"/>
    <property type="project" value="UniProtKB-SubCell"/>
</dbReference>
<dbReference type="RefSeq" id="WP_090627053.1">
    <property type="nucleotide sequence ID" value="NZ_FOCP01000001.1"/>
</dbReference>
<feature type="transmembrane region" description="Helical" evidence="7">
    <location>
        <begin position="97"/>
        <end position="115"/>
    </location>
</feature>
<feature type="binding site" evidence="7">
    <location>
        <position position="140"/>
    </location>
    <ligand>
        <name>a 1,2-diacyl-sn-glycero-3-phospho-(1'-sn-glycerol)</name>
        <dbReference type="ChEBI" id="CHEBI:64716"/>
    </ligand>
</feature>
<evidence type="ECO:0000256" key="5">
    <source>
        <dbReference type="ARBA" id="ARBA00022989"/>
    </source>
</evidence>
<keyword evidence="5 7" id="KW-1133">Transmembrane helix</keyword>
<evidence type="ECO:0000256" key="1">
    <source>
        <dbReference type="ARBA" id="ARBA00007150"/>
    </source>
</evidence>
<dbReference type="Pfam" id="PF01790">
    <property type="entry name" value="LGT"/>
    <property type="match status" value="1"/>
</dbReference>
<evidence type="ECO:0000256" key="6">
    <source>
        <dbReference type="ARBA" id="ARBA00023136"/>
    </source>
</evidence>
<keyword evidence="4 7" id="KW-0812">Transmembrane</keyword>
<protein>
    <recommendedName>
        <fullName evidence="7">Phosphatidylglycerol--prolipoprotein diacylglyceryl transferase</fullName>
        <ecNumber evidence="7">2.5.1.145</ecNumber>
    </recommendedName>
</protein>
<dbReference type="GO" id="GO:0042158">
    <property type="term" value="P:lipoprotein biosynthetic process"/>
    <property type="evidence" value="ECO:0007669"/>
    <property type="project" value="UniProtKB-UniRule"/>
</dbReference>
<feature type="transmembrane region" description="Helical" evidence="7">
    <location>
        <begin position="127"/>
        <end position="145"/>
    </location>
</feature>
<name>A0A1H8AIQ0_9PROT</name>
<comment type="subcellular location">
    <subcellularLocation>
        <location evidence="7">Cell membrane</location>
        <topology evidence="7">Multi-pass membrane protein</topology>
    </subcellularLocation>
</comment>
<dbReference type="UniPathway" id="UPA00664"/>
<evidence type="ECO:0000256" key="4">
    <source>
        <dbReference type="ARBA" id="ARBA00022692"/>
    </source>
</evidence>
<dbReference type="AlphaFoldDB" id="A0A1H8AIQ0"/>
<sequence length="280" mass="31380">MLVHPQIDPVAVSLGPVSIHWYGLMYLIGFLLFFMLGRYRIKYGPKTVVTNELLDDILFYGMLGVIIGGRLGHVLFYQFGYYLENPLSIFVIWEGGMSFHGGFLGVIVAMVVLARKHGVHWLNITDFGVPLVPLGLGAGRIGNFINGELWGRPTDVPWGMVFPYVDDLPRHPSQLYQFFLEGIVLFLLVWIYSSKSRPMGAVTGIFMIGYGVVRSIAEFFREPTEGFMGLLTFGVSMGQWLSLPMIMAGAALIVWAGRQPQADDIPVATTTRRRRKKTKN</sequence>
<evidence type="ECO:0000256" key="2">
    <source>
        <dbReference type="ARBA" id="ARBA00022475"/>
    </source>
</evidence>
<reference evidence="8 9" key="1">
    <citation type="submission" date="2016-10" db="EMBL/GenBank/DDBJ databases">
        <authorList>
            <person name="de Groot N.N."/>
        </authorList>
    </citation>
    <scope>NUCLEOTIDE SEQUENCE [LARGE SCALE GENOMIC DNA]</scope>
    <source>
        <strain evidence="8 9">Nm22</strain>
    </source>
</reference>
<dbReference type="PANTHER" id="PTHR30589:SF0">
    <property type="entry name" value="PHOSPHATIDYLGLYCEROL--PROLIPOPROTEIN DIACYLGLYCERYL TRANSFERASE"/>
    <property type="match status" value="1"/>
</dbReference>
<accession>A0A1H8AIQ0</accession>
<feature type="transmembrane region" description="Helical" evidence="7">
    <location>
        <begin position="237"/>
        <end position="256"/>
    </location>
</feature>
<dbReference type="InterPro" id="IPR001640">
    <property type="entry name" value="Lgt"/>
</dbReference>
<comment type="function">
    <text evidence="7">Catalyzes the transfer of the diacylglyceryl group from phosphatidylglycerol to the sulfhydryl group of the N-terminal cysteine of a prolipoprotein, the first step in the formation of mature lipoproteins.</text>
</comment>
<keyword evidence="8" id="KW-0449">Lipoprotein</keyword>
<dbReference type="PROSITE" id="PS01311">
    <property type="entry name" value="LGT"/>
    <property type="match status" value="1"/>
</dbReference>
<dbReference type="HAMAP" id="MF_01147">
    <property type="entry name" value="Lgt"/>
    <property type="match status" value="1"/>
</dbReference>
<evidence type="ECO:0000256" key="3">
    <source>
        <dbReference type="ARBA" id="ARBA00022679"/>
    </source>
</evidence>
<comment type="pathway">
    <text evidence="7">Protein modification; lipoprotein biosynthesis (diacylglyceryl transfer).</text>
</comment>
<feature type="transmembrane region" description="Helical" evidence="7">
    <location>
        <begin position="199"/>
        <end position="217"/>
    </location>
</feature>
<feature type="transmembrane region" description="Helical" evidence="7">
    <location>
        <begin position="19"/>
        <end position="36"/>
    </location>
</feature>
<keyword evidence="6 7" id="KW-0472">Membrane</keyword>
<keyword evidence="2 7" id="KW-1003">Cell membrane</keyword>
<gene>
    <name evidence="7" type="primary">lgt</name>
    <name evidence="8" type="ORF">SAMN05216325_101170</name>
</gene>
<keyword evidence="3 7" id="KW-0808">Transferase</keyword>